<name>A0A554JA24_9BACT</name>
<feature type="transmembrane region" description="Helical" evidence="1">
    <location>
        <begin position="62"/>
        <end position="86"/>
    </location>
</feature>
<sequence length="95" mass="11163">MKLIETLRSIGQDPQKRWFSAKLYGWGWTPQRWPGWLSLTIYLLLIFVLVGQLDPTKASNSYLIYSYFLPIILLTGLLIALCYLTGEKPRWRWGK</sequence>
<evidence type="ECO:0000313" key="3">
    <source>
        <dbReference type="Proteomes" id="UP000316253"/>
    </source>
</evidence>
<comment type="caution">
    <text evidence="2">The sequence shown here is derived from an EMBL/GenBank/DDBJ whole genome shotgun (WGS) entry which is preliminary data.</text>
</comment>
<gene>
    <name evidence="2" type="ORF">CEO22_579</name>
</gene>
<reference evidence="2 3" key="1">
    <citation type="submission" date="2017-08" db="EMBL/GenBank/DDBJ databases">
        <title>Mechanisms for carbon and nitrogen cycling indicate functional differentiation within the Candidate Phyla Radiation.</title>
        <authorList>
            <person name="Danczak R.E."/>
            <person name="Johnston M.D."/>
            <person name="Kenah C."/>
            <person name="Slattery M."/>
            <person name="Wrighton K.C."/>
            <person name="Wilkins M.J."/>
        </authorList>
    </citation>
    <scope>NUCLEOTIDE SEQUENCE [LARGE SCALE GENOMIC DNA]</scope>
    <source>
        <strain evidence="2">Gr01-1014_85</strain>
    </source>
</reference>
<proteinExistence type="predicted"/>
<keyword evidence="1" id="KW-1133">Transmembrane helix</keyword>
<keyword evidence="1" id="KW-0472">Membrane</keyword>
<evidence type="ECO:0000313" key="2">
    <source>
        <dbReference type="EMBL" id="TSC65182.1"/>
    </source>
</evidence>
<feature type="transmembrane region" description="Helical" evidence="1">
    <location>
        <begin position="33"/>
        <end position="50"/>
    </location>
</feature>
<dbReference type="EMBL" id="VMFD01000060">
    <property type="protein sequence ID" value="TSC65182.1"/>
    <property type="molecule type" value="Genomic_DNA"/>
</dbReference>
<organism evidence="2 3">
    <name type="scientific">Candidatus Berkelbacteria bacterium Gr01-1014_85</name>
    <dbReference type="NCBI Taxonomy" id="2017150"/>
    <lineage>
        <taxon>Bacteria</taxon>
        <taxon>Candidatus Berkelbacteria</taxon>
    </lineage>
</organism>
<keyword evidence="1" id="KW-0812">Transmembrane</keyword>
<dbReference type="AlphaFoldDB" id="A0A554JA24"/>
<protein>
    <submittedName>
        <fullName evidence="2">Uncharacterized protein</fullName>
    </submittedName>
</protein>
<evidence type="ECO:0000256" key="1">
    <source>
        <dbReference type="SAM" id="Phobius"/>
    </source>
</evidence>
<accession>A0A554JA24</accession>
<dbReference type="Proteomes" id="UP000316253">
    <property type="component" value="Unassembled WGS sequence"/>
</dbReference>